<protein>
    <submittedName>
        <fullName evidence="1">Uncharacterized protein</fullName>
    </submittedName>
</protein>
<dbReference type="Proteomes" id="UP001443914">
    <property type="component" value="Unassembled WGS sequence"/>
</dbReference>
<sequence>MRKISLPLQLQTSYPLHGRRPGPPSAEHRCSATTSAAFSSARRPSTRHLVIFIVFTSSINGHAIGLFDGNCPRLAIFSGFLTLHSSRRLKHFCLINYRIGACVQH</sequence>
<gene>
    <name evidence="1" type="ORF">RND81_05G119200</name>
</gene>
<proteinExistence type="predicted"/>
<dbReference type="AlphaFoldDB" id="A0AAW1KS40"/>
<organism evidence="1 2">
    <name type="scientific">Saponaria officinalis</name>
    <name type="common">Common soapwort</name>
    <name type="synonym">Lychnis saponaria</name>
    <dbReference type="NCBI Taxonomy" id="3572"/>
    <lineage>
        <taxon>Eukaryota</taxon>
        <taxon>Viridiplantae</taxon>
        <taxon>Streptophyta</taxon>
        <taxon>Embryophyta</taxon>
        <taxon>Tracheophyta</taxon>
        <taxon>Spermatophyta</taxon>
        <taxon>Magnoliopsida</taxon>
        <taxon>eudicotyledons</taxon>
        <taxon>Gunneridae</taxon>
        <taxon>Pentapetalae</taxon>
        <taxon>Caryophyllales</taxon>
        <taxon>Caryophyllaceae</taxon>
        <taxon>Caryophylleae</taxon>
        <taxon>Saponaria</taxon>
    </lineage>
</organism>
<accession>A0AAW1KS40</accession>
<name>A0AAW1KS40_SAPOF</name>
<dbReference type="EMBL" id="JBDFQZ010000005">
    <property type="protein sequence ID" value="KAK9725056.1"/>
    <property type="molecule type" value="Genomic_DNA"/>
</dbReference>
<reference evidence="1" key="1">
    <citation type="submission" date="2024-03" db="EMBL/GenBank/DDBJ databases">
        <title>WGS assembly of Saponaria officinalis var. Norfolk2.</title>
        <authorList>
            <person name="Jenkins J."/>
            <person name="Shu S."/>
            <person name="Grimwood J."/>
            <person name="Barry K."/>
            <person name="Goodstein D."/>
            <person name="Schmutz J."/>
            <person name="Leebens-Mack J."/>
            <person name="Osbourn A."/>
        </authorList>
    </citation>
    <scope>NUCLEOTIDE SEQUENCE [LARGE SCALE GENOMIC DNA]</scope>
    <source>
        <strain evidence="1">JIC</strain>
    </source>
</reference>
<evidence type="ECO:0000313" key="1">
    <source>
        <dbReference type="EMBL" id="KAK9725056.1"/>
    </source>
</evidence>
<evidence type="ECO:0000313" key="2">
    <source>
        <dbReference type="Proteomes" id="UP001443914"/>
    </source>
</evidence>
<keyword evidence="2" id="KW-1185">Reference proteome</keyword>
<comment type="caution">
    <text evidence="1">The sequence shown here is derived from an EMBL/GenBank/DDBJ whole genome shotgun (WGS) entry which is preliminary data.</text>
</comment>